<keyword evidence="5" id="KW-1185">Reference proteome</keyword>
<feature type="transmembrane region" description="Helical" evidence="1">
    <location>
        <begin position="126"/>
        <end position="149"/>
    </location>
</feature>
<dbReference type="Gene3D" id="1.10.1900.10">
    <property type="entry name" value="c-terminal domain of poly(a) binding protein"/>
    <property type="match status" value="1"/>
</dbReference>
<feature type="transmembrane region" description="Helical" evidence="1">
    <location>
        <begin position="200"/>
        <end position="220"/>
    </location>
</feature>
<gene>
    <name evidence="3" type="ORF">F7P68_0005835</name>
    <name evidence="2" type="ORF">SN16_04500</name>
</gene>
<dbReference type="RefSeq" id="WP_040105412.1">
    <property type="nucleotide sequence ID" value="NZ_CANLZD010000005.1"/>
</dbReference>
<keyword evidence="1" id="KW-0812">Transmembrane</keyword>
<evidence type="ECO:0000313" key="4">
    <source>
        <dbReference type="Proteomes" id="UP000031546"/>
    </source>
</evidence>
<keyword evidence="1" id="KW-0472">Membrane</keyword>
<evidence type="ECO:0008006" key="6">
    <source>
        <dbReference type="Google" id="ProtNLM"/>
    </source>
</evidence>
<keyword evidence="1" id="KW-1133">Transmembrane helix</keyword>
<protein>
    <recommendedName>
        <fullName evidence="6">DUF1129 domain-containing protein</fullName>
    </recommendedName>
</protein>
<evidence type="ECO:0000313" key="2">
    <source>
        <dbReference type="EMBL" id="KIH71301.1"/>
    </source>
</evidence>
<accession>A0A0C2HP99</accession>
<name>A0A0C2HP99_9STAP</name>
<proteinExistence type="predicted"/>
<dbReference type="Proteomes" id="UP000527860">
    <property type="component" value="Unassembled WGS sequence"/>
</dbReference>
<reference evidence="3" key="3">
    <citation type="submission" date="2022-12" db="EMBL/GenBank/DDBJ databases">
        <title>Genome analysis and biological profiling of marine Salinicoccus roseus MOSEL-ME25.</title>
        <authorList>
            <person name="Mirza F.T."/>
            <person name="Xie Y."/>
            <person name="Shinwari Z.K."/>
        </authorList>
    </citation>
    <scope>NUCLEOTIDE SEQUENCE</scope>
    <source>
        <strain evidence="3">MOSEL-ME25</strain>
    </source>
</reference>
<dbReference type="EMBL" id="JXII01000003">
    <property type="protein sequence ID" value="KIH71301.1"/>
    <property type="molecule type" value="Genomic_DNA"/>
</dbReference>
<evidence type="ECO:0000256" key="1">
    <source>
        <dbReference type="SAM" id="Phobius"/>
    </source>
</evidence>
<feature type="transmembrane region" description="Helical" evidence="1">
    <location>
        <begin position="169"/>
        <end position="188"/>
    </location>
</feature>
<reference evidence="2 4" key="1">
    <citation type="submission" date="2015-01" db="EMBL/GenBank/DDBJ databases">
        <title>Genome sequences of high lactate-tolerant strain Salinicoccus roseus W12 with industrial interest.</title>
        <authorList>
            <person name="Wang H."/>
            <person name="Yu B."/>
        </authorList>
    </citation>
    <scope>NUCLEOTIDE SEQUENCE [LARGE SCALE GENOMIC DNA]</scope>
    <source>
        <strain evidence="2 4">W12</strain>
    </source>
</reference>
<dbReference type="EMBL" id="JABEVU030000001">
    <property type="protein sequence ID" value="MDB0580042.1"/>
    <property type="molecule type" value="Genomic_DNA"/>
</dbReference>
<evidence type="ECO:0000313" key="5">
    <source>
        <dbReference type="Proteomes" id="UP000527860"/>
    </source>
</evidence>
<dbReference type="AlphaFoldDB" id="A0A0C2HP99"/>
<organism evidence="2 4">
    <name type="scientific">Salinicoccus roseus</name>
    <dbReference type="NCBI Taxonomy" id="45670"/>
    <lineage>
        <taxon>Bacteria</taxon>
        <taxon>Bacillati</taxon>
        <taxon>Bacillota</taxon>
        <taxon>Bacilli</taxon>
        <taxon>Bacillales</taxon>
        <taxon>Staphylococcaceae</taxon>
        <taxon>Salinicoccus</taxon>
    </lineage>
</organism>
<dbReference type="OrthoDB" id="1655249at2"/>
<evidence type="ECO:0000313" key="3">
    <source>
        <dbReference type="EMBL" id="MDB0580042.1"/>
    </source>
</evidence>
<comment type="caution">
    <text evidence="2">The sequence shown here is derived from an EMBL/GenBank/DDBJ whole genome shotgun (WGS) entry which is preliminary data.</text>
</comment>
<dbReference type="STRING" id="45670.SN16_04500"/>
<dbReference type="SUPFAM" id="SSF158560">
    <property type="entry name" value="BH3980-like"/>
    <property type="match status" value="1"/>
</dbReference>
<sequence>MAEKNLTKENRKLHEKLDPRYKKVYEDILIYIRVNTSSESHETEAALNTLLKKIIQTQREGGSITSVTGEDYRAYADSLIEKLPQRNILRLASFLALILVGLNLIFDYLIQIFFRLIDSAALSTTLVVIQFTLEMIITAALVIGFIYAIFHTFRQIAFKAWPAWKEYGLYFLIGFGFFLLYMFLNILLTSIDSGPSFEVNMFLIVLLGIILLALGILGFYRKK</sequence>
<feature type="transmembrane region" description="Helical" evidence="1">
    <location>
        <begin position="91"/>
        <end position="114"/>
    </location>
</feature>
<dbReference type="GeneID" id="77844805"/>
<reference evidence="3" key="2">
    <citation type="submission" date="2020-04" db="EMBL/GenBank/DDBJ databases">
        <authorList>
            <person name="Tanveer F."/>
            <person name="Xie Y."/>
            <person name="Shinwari Z.K."/>
        </authorList>
    </citation>
    <scope>NUCLEOTIDE SEQUENCE</scope>
    <source>
        <strain evidence="3">MOSEL-ME25</strain>
    </source>
</reference>
<dbReference type="Proteomes" id="UP000031546">
    <property type="component" value="Unassembled WGS sequence"/>
</dbReference>